<comment type="caution">
    <text evidence="1">The sequence shown here is derived from an EMBL/GenBank/DDBJ whole genome shotgun (WGS) entry which is preliminary data.</text>
</comment>
<sequence>MNLYKRKAILVNAFKWDGFSSTLRKNVNSMELNCFSVNSNHNLTVHNNNGSLVCAVGDYVIQRGINDYICCKPDVFHDNYSLKDKDKISY</sequence>
<dbReference type="RefSeq" id="WP_105988435.1">
    <property type="nucleotide sequence ID" value="NZ_POST01000007.1"/>
</dbReference>
<proteinExistence type="predicted"/>
<reference evidence="1 2" key="1">
    <citation type="submission" date="2018-08" db="EMBL/GenBank/DDBJ databases">
        <title>Comparative genomics of wild bee and flower associated Lactobacillus reveals potential adaptation to the bee host.</title>
        <authorList>
            <person name="Vuong H.Q."/>
            <person name="Mcfrederick Q.S."/>
        </authorList>
    </citation>
    <scope>NUCLEOTIDE SEQUENCE [LARGE SCALE GENOMIC DNA]</scope>
    <source>
        <strain evidence="1 2">HV_04</strain>
    </source>
</reference>
<accession>A0ABY2YW57</accession>
<organism evidence="1 2">
    <name type="scientific">Apilactobacillus timberlakei</name>
    <dbReference type="NCBI Taxonomy" id="2008380"/>
    <lineage>
        <taxon>Bacteria</taxon>
        <taxon>Bacillati</taxon>
        <taxon>Bacillota</taxon>
        <taxon>Bacilli</taxon>
        <taxon>Lactobacillales</taxon>
        <taxon>Lactobacillaceae</taxon>
        <taxon>Apilactobacillus</taxon>
    </lineage>
</organism>
<dbReference type="EMBL" id="QUAM01000008">
    <property type="protein sequence ID" value="TPR12429.1"/>
    <property type="molecule type" value="Genomic_DNA"/>
</dbReference>
<evidence type="ECO:0000313" key="2">
    <source>
        <dbReference type="Proteomes" id="UP000767392"/>
    </source>
</evidence>
<name>A0ABY2YW57_9LACO</name>
<keyword evidence="2" id="KW-1185">Reference proteome</keyword>
<protein>
    <submittedName>
        <fullName evidence="1">Uncharacterized protein</fullName>
    </submittedName>
</protein>
<evidence type="ECO:0000313" key="1">
    <source>
        <dbReference type="EMBL" id="TPR12429.1"/>
    </source>
</evidence>
<dbReference type="Proteomes" id="UP000767392">
    <property type="component" value="Unassembled WGS sequence"/>
</dbReference>
<gene>
    <name evidence="1" type="ORF">DY048_07715</name>
</gene>